<dbReference type="PANTHER" id="PTHR23338">
    <property type="entry name" value="SMALL NUCLEAR RIBONUCLEOPROTEIN SM"/>
    <property type="match status" value="1"/>
</dbReference>
<feature type="region of interest" description="Disordered" evidence="10">
    <location>
        <begin position="89"/>
        <end position="115"/>
    </location>
</feature>
<evidence type="ECO:0000313" key="13">
    <source>
        <dbReference type="Proteomes" id="UP001209570"/>
    </source>
</evidence>
<evidence type="ECO:0000256" key="6">
    <source>
        <dbReference type="ARBA" id="ARBA00023187"/>
    </source>
</evidence>
<dbReference type="PROSITE" id="PS52002">
    <property type="entry name" value="SM"/>
    <property type="match status" value="1"/>
</dbReference>
<evidence type="ECO:0000256" key="1">
    <source>
        <dbReference type="ARBA" id="ARBA00004123"/>
    </source>
</evidence>
<evidence type="ECO:0000256" key="2">
    <source>
        <dbReference type="ARBA" id="ARBA00004514"/>
    </source>
</evidence>
<dbReference type="InterPro" id="IPR034099">
    <property type="entry name" value="SmD3"/>
</dbReference>
<dbReference type="Gene3D" id="2.30.30.100">
    <property type="match status" value="1"/>
</dbReference>
<dbReference type="InterPro" id="IPR047575">
    <property type="entry name" value="Sm"/>
</dbReference>
<gene>
    <name evidence="12" type="ORF">P43SY_010116</name>
</gene>
<evidence type="ECO:0000256" key="5">
    <source>
        <dbReference type="ARBA" id="ARBA00022664"/>
    </source>
</evidence>
<dbReference type="GO" id="GO:0003723">
    <property type="term" value="F:RNA binding"/>
    <property type="evidence" value="ECO:0007669"/>
    <property type="project" value="InterPro"/>
</dbReference>
<feature type="domain" description="Sm" evidence="11">
    <location>
        <begin position="7"/>
        <end position="79"/>
    </location>
</feature>
<evidence type="ECO:0000256" key="8">
    <source>
        <dbReference type="ARBA" id="ARBA00023274"/>
    </source>
</evidence>
<evidence type="ECO:0000256" key="4">
    <source>
        <dbReference type="ARBA" id="ARBA00022490"/>
    </source>
</evidence>
<dbReference type="SMART" id="SM00651">
    <property type="entry name" value="Sm"/>
    <property type="match status" value="1"/>
</dbReference>
<dbReference type="InterPro" id="IPR001163">
    <property type="entry name" value="Sm_dom_euk/arc"/>
</dbReference>
<dbReference type="AlphaFoldDB" id="A0AAD5LA39"/>
<proteinExistence type="inferred from homology"/>
<evidence type="ECO:0000313" key="12">
    <source>
        <dbReference type="EMBL" id="KAJ0394077.1"/>
    </source>
</evidence>
<name>A0AAD5LA39_PYTIN</name>
<keyword evidence="13" id="KW-1185">Reference proteome</keyword>
<keyword evidence="5 9" id="KW-0507">mRNA processing</keyword>
<reference evidence="12" key="1">
    <citation type="submission" date="2021-12" db="EMBL/GenBank/DDBJ databases">
        <title>Prjna785345.</title>
        <authorList>
            <person name="Rujirawat T."/>
            <person name="Krajaejun T."/>
        </authorList>
    </citation>
    <scope>NUCLEOTIDE SEQUENCE</scope>
    <source>
        <strain evidence="12">Pi057C3</strain>
    </source>
</reference>
<dbReference type="FunFam" id="2.30.30.100:FF:000002">
    <property type="entry name" value="Small nuclear ribonucleoprotein Sm D3"/>
    <property type="match status" value="1"/>
</dbReference>
<sequence length="115" mass="12767">MSKSVGVPITLLHEGEGRVVTIELKNGEIYRGLLSESEDSMNCQLSDVVLTQRDGQKSKLELVYVRGSQIKLIILPEILKHSPSFNKIQALKKPADEKKKARKPSSRGGRKGARK</sequence>
<dbReference type="EMBL" id="JAKCXM010000437">
    <property type="protein sequence ID" value="KAJ0394077.1"/>
    <property type="molecule type" value="Genomic_DNA"/>
</dbReference>
<evidence type="ECO:0000256" key="10">
    <source>
        <dbReference type="SAM" id="MobiDB-lite"/>
    </source>
</evidence>
<dbReference type="InterPro" id="IPR027141">
    <property type="entry name" value="LSm4/Sm_D1/D3"/>
</dbReference>
<dbReference type="InterPro" id="IPR010920">
    <property type="entry name" value="LSM_dom_sf"/>
</dbReference>
<evidence type="ECO:0000259" key="11">
    <source>
        <dbReference type="PROSITE" id="PS52002"/>
    </source>
</evidence>
<keyword evidence="6 9" id="KW-0508">mRNA splicing</keyword>
<keyword evidence="7 9" id="KW-0539">Nucleus</keyword>
<accession>A0AAD5LA39</accession>
<evidence type="ECO:0000256" key="3">
    <source>
        <dbReference type="ARBA" id="ARBA00008146"/>
    </source>
</evidence>
<protein>
    <recommendedName>
        <fullName evidence="9">Small nuclear ribonucleoprotein Sm D3</fullName>
        <shortName evidence="9">Sm-D3</shortName>
    </recommendedName>
    <alternativeName>
        <fullName evidence="9">snRNP core protein D3</fullName>
    </alternativeName>
</protein>
<comment type="subcellular location">
    <subcellularLocation>
        <location evidence="2">Cytoplasm</location>
        <location evidence="2">Cytosol</location>
    </subcellularLocation>
    <subcellularLocation>
        <location evidence="1 9">Nucleus</location>
    </subcellularLocation>
</comment>
<dbReference type="Pfam" id="PF01423">
    <property type="entry name" value="LSM"/>
    <property type="match status" value="1"/>
</dbReference>
<keyword evidence="4" id="KW-0963">Cytoplasm</keyword>
<evidence type="ECO:0000256" key="7">
    <source>
        <dbReference type="ARBA" id="ARBA00023242"/>
    </source>
</evidence>
<feature type="compositionally biased region" description="Basic residues" evidence="10">
    <location>
        <begin position="100"/>
        <end position="115"/>
    </location>
</feature>
<dbReference type="GO" id="GO:0005829">
    <property type="term" value="C:cytosol"/>
    <property type="evidence" value="ECO:0007669"/>
    <property type="project" value="UniProtKB-SubCell"/>
</dbReference>
<dbReference type="CDD" id="cd01721">
    <property type="entry name" value="Sm_D3"/>
    <property type="match status" value="1"/>
</dbReference>
<dbReference type="SUPFAM" id="SSF50182">
    <property type="entry name" value="Sm-like ribonucleoproteins"/>
    <property type="match status" value="1"/>
</dbReference>
<dbReference type="GO" id="GO:0000387">
    <property type="term" value="P:spliceosomal snRNP assembly"/>
    <property type="evidence" value="ECO:0007669"/>
    <property type="project" value="UniProtKB-UniRule"/>
</dbReference>
<dbReference type="GO" id="GO:0005681">
    <property type="term" value="C:spliceosomal complex"/>
    <property type="evidence" value="ECO:0007669"/>
    <property type="project" value="InterPro"/>
</dbReference>
<comment type="caution">
    <text evidence="12">The sequence shown here is derived from an EMBL/GenBank/DDBJ whole genome shotgun (WGS) entry which is preliminary data.</text>
</comment>
<comment type="similarity">
    <text evidence="3 9">Belongs to the snRNP core protein family.</text>
</comment>
<evidence type="ECO:0000256" key="9">
    <source>
        <dbReference type="RuleBase" id="RU365050"/>
    </source>
</evidence>
<dbReference type="Proteomes" id="UP001209570">
    <property type="component" value="Unassembled WGS sequence"/>
</dbReference>
<organism evidence="12 13">
    <name type="scientific">Pythium insidiosum</name>
    <name type="common">Pythiosis disease agent</name>
    <dbReference type="NCBI Taxonomy" id="114742"/>
    <lineage>
        <taxon>Eukaryota</taxon>
        <taxon>Sar</taxon>
        <taxon>Stramenopiles</taxon>
        <taxon>Oomycota</taxon>
        <taxon>Peronosporomycetes</taxon>
        <taxon>Pythiales</taxon>
        <taxon>Pythiaceae</taxon>
        <taxon>Pythium</taxon>
    </lineage>
</organism>
<keyword evidence="8 9" id="KW-0687">Ribonucleoprotein</keyword>